<dbReference type="AlphaFoldDB" id="B9RMW9"/>
<dbReference type="InParanoid" id="B9RMW9"/>
<accession>B9RMW9</accession>
<reference evidence="2" key="1">
    <citation type="journal article" date="2010" name="Nat. Biotechnol.">
        <title>Draft genome sequence of the oilseed species Ricinus communis.</title>
        <authorList>
            <person name="Chan A.P."/>
            <person name="Crabtree J."/>
            <person name="Zhao Q."/>
            <person name="Lorenzi H."/>
            <person name="Orvis J."/>
            <person name="Puiu D."/>
            <person name="Melake-Berhan A."/>
            <person name="Jones K.M."/>
            <person name="Redman J."/>
            <person name="Chen G."/>
            <person name="Cahoon E.B."/>
            <person name="Gedil M."/>
            <person name="Stanke M."/>
            <person name="Haas B.J."/>
            <person name="Wortman J.R."/>
            <person name="Fraser-Liggett C.M."/>
            <person name="Ravel J."/>
            <person name="Rabinowicz P.D."/>
        </authorList>
    </citation>
    <scope>NUCLEOTIDE SEQUENCE [LARGE SCALE GENOMIC DNA]</scope>
    <source>
        <strain evidence="2">cv. Hale</strain>
    </source>
</reference>
<dbReference type="EMBL" id="EQ973790">
    <property type="protein sequence ID" value="EEF47092.1"/>
    <property type="molecule type" value="Genomic_DNA"/>
</dbReference>
<protein>
    <submittedName>
        <fullName evidence="1">Uncharacterized protein</fullName>
    </submittedName>
</protein>
<dbReference type="Proteomes" id="UP000008311">
    <property type="component" value="Unassembled WGS sequence"/>
</dbReference>
<sequence>MVLILVYTVQIAIIKVPLEIILDYVLQQLGLSVTRYDMQEGPDDVFTCNMYLSHYDSAGNKFVSSKVGISSDCAEDA</sequence>
<gene>
    <name evidence="1" type="ORF">RCOM_1341100</name>
</gene>
<proteinExistence type="predicted"/>
<evidence type="ECO:0000313" key="2">
    <source>
        <dbReference type="Proteomes" id="UP000008311"/>
    </source>
</evidence>
<keyword evidence="2" id="KW-1185">Reference proteome</keyword>
<organism evidence="1 2">
    <name type="scientific">Ricinus communis</name>
    <name type="common">Castor bean</name>
    <dbReference type="NCBI Taxonomy" id="3988"/>
    <lineage>
        <taxon>Eukaryota</taxon>
        <taxon>Viridiplantae</taxon>
        <taxon>Streptophyta</taxon>
        <taxon>Embryophyta</taxon>
        <taxon>Tracheophyta</taxon>
        <taxon>Spermatophyta</taxon>
        <taxon>Magnoliopsida</taxon>
        <taxon>eudicotyledons</taxon>
        <taxon>Gunneridae</taxon>
        <taxon>Pentapetalae</taxon>
        <taxon>rosids</taxon>
        <taxon>fabids</taxon>
        <taxon>Malpighiales</taxon>
        <taxon>Euphorbiaceae</taxon>
        <taxon>Acalyphoideae</taxon>
        <taxon>Acalypheae</taxon>
        <taxon>Ricinus</taxon>
    </lineage>
</organism>
<name>B9RMW9_RICCO</name>
<evidence type="ECO:0000313" key="1">
    <source>
        <dbReference type="EMBL" id="EEF47092.1"/>
    </source>
</evidence>